<dbReference type="Proteomes" id="UP000820669">
    <property type="component" value="Unassembled WGS sequence"/>
</dbReference>
<organism evidence="1 2">
    <name type="scientific">Pseudonocardia acidicola</name>
    <dbReference type="NCBI Taxonomy" id="2724939"/>
    <lineage>
        <taxon>Bacteria</taxon>
        <taxon>Bacillati</taxon>
        <taxon>Actinomycetota</taxon>
        <taxon>Actinomycetes</taxon>
        <taxon>Pseudonocardiales</taxon>
        <taxon>Pseudonocardiaceae</taxon>
        <taxon>Pseudonocardia</taxon>
    </lineage>
</organism>
<evidence type="ECO:0000313" key="1">
    <source>
        <dbReference type="EMBL" id="NMH99966.1"/>
    </source>
</evidence>
<dbReference type="RefSeq" id="WP_169383439.1">
    <property type="nucleotide sequence ID" value="NZ_JAAXLA010000045.1"/>
</dbReference>
<evidence type="ECO:0000313" key="2">
    <source>
        <dbReference type="Proteomes" id="UP000820669"/>
    </source>
</evidence>
<proteinExistence type="predicted"/>
<gene>
    <name evidence="1" type="ORF">HF526_22020</name>
</gene>
<name>A0ABX1SEH4_9PSEU</name>
<reference evidence="1 2" key="1">
    <citation type="submission" date="2020-04" db="EMBL/GenBank/DDBJ databases">
        <authorList>
            <person name="Klaysubun C."/>
            <person name="Duangmal K."/>
            <person name="Lipun K."/>
        </authorList>
    </citation>
    <scope>NUCLEOTIDE SEQUENCE [LARGE SCALE GENOMIC DNA]</scope>
    <source>
        <strain evidence="1 2">K10HN5</strain>
    </source>
</reference>
<protein>
    <submittedName>
        <fullName evidence="1">Uncharacterized protein</fullName>
    </submittedName>
</protein>
<dbReference type="EMBL" id="JAAXLA010000045">
    <property type="protein sequence ID" value="NMH99966.1"/>
    <property type="molecule type" value="Genomic_DNA"/>
</dbReference>
<accession>A0ABX1SEH4</accession>
<comment type="caution">
    <text evidence="1">The sequence shown here is derived from an EMBL/GenBank/DDBJ whole genome shotgun (WGS) entry which is preliminary data.</text>
</comment>
<keyword evidence="2" id="KW-1185">Reference proteome</keyword>
<sequence length="59" mass="6669">MERVGRLVRRRRQPGVTDALGSLSERQVLKVLTRLSSAQVFTILGLVDSVDCFPDRWAI</sequence>